<gene>
    <name evidence="1" type="ORF">S06H3_42415</name>
</gene>
<protein>
    <submittedName>
        <fullName evidence="1">Uncharacterized protein</fullName>
    </submittedName>
</protein>
<feature type="non-terminal residue" evidence="1">
    <location>
        <position position="1"/>
    </location>
</feature>
<sequence length="49" mass="5484">EEIDLDELIKIAKSLNILPLLDKMTWSCYFPENGNSCGTKESIDSIPKA</sequence>
<name>X1PHK7_9ZZZZ</name>
<dbReference type="AlphaFoldDB" id="X1PHK7"/>
<dbReference type="EMBL" id="BARV01026224">
    <property type="protein sequence ID" value="GAI38500.1"/>
    <property type="molecule type" value="Genomic_DNA"/>
</dbReference>
<evidence type="ECO:0000313" key="1">
    <source>
        <dbReference type="EMBL" id="GAI38500.1"/>
    </source>
</evidence>
<proteinExistence type="predicted"/>
<organism evidence="1">
    <name type="scientific">marine sediment metagenome</name>
    <dbReference type="NCBI Taxonomy" id="412755"/>
    <lineage>
        <taxon>unclassified sequences</taxon>
        <taxon>metagenomes</taxon>
        <taxon>ecological metagenomes</taxon>
    </lineage>
</organism>
<comment type="caution">
    <text evidence="1">The sequence shown here is derived from an EMBL/GenBank/DDBJ whole genome shotgun (WGS) entry which is preliminary data.</text>
</comment>
<reference evidence="1" key="1">
    <citation type="journal article" date="2014" name="Front. Microbiol.">
        <title>High frequency of phylogenetically diverse reductive dehalogenase-homologous genes in deep subseafloor sedimentary metagenomes.</title>
        <authorList>
            <person name="Kawai M."/>
            <person name="Futagami T."/>
            <person name="Toyoda A."/>
            <person name="Takaki Y."/>
            <person name="Nishi S."/>
            <person name="Hori S."/>
            <person name="Arai W."/>
            <person name="Tsubouchi T."/>
            <person name="Morono Y."/>
            <person name="Uchiyama I."/>
            <person name="Ito T."/>
            <person name="Fujiyama A."/>
            <person name="Inagaki F."/>
            <person name="Takami H."/>
        </authorList>
    </citation>
    <scope>NUCLEOTIDE SEQUENCE</scope>
    <source>
        <strain evidence="1">Expedition CK06-06</strain>
    </source>
</reference>
<accession>X1PHK7</accession>